<keyword evidence="4" id="KW-1185">Reference proteome</keyword>
<proteinExistence type="predicted"/>
<dbReference type="InterPro" id="IPR036638">
    <property type="entry name" value="HLH_DNA-bd_sf"/>
</dbReference>
<gene>
    <name evidence="3" type="ORF">BCR44DRAFT_38662</name>
</gene>
<feature type="compositionally biased region" description="Low complexity" evidence="1">
    <location>
        <begin position="269"/>
        <end position="284"/>
    </location>
</feature>
<protein>
    <recommendedName>
        <fullName evidence="2">BHLH domain-containing protein</fullName>
    </recommendedName>
</protein>
<feature type="domain" description="BHLH" evidence="2">
    <location>
        <begin position="1"/>
        <end position="40"/>
    </location>
</feature>
<dbReference type="Gene3D" id="4.10.280.10">
    <property type="entry name" value="Helix-loop-helix DNA-binding domain"/>
    <property type="match status" value="1"/>
</dbReference>
<organism evidence="3 4">
    <name type="scientific">Catenaria anguillulae PL171</name>
    <dbReference type="NCBI Taxonomy" id="765915"/>
    <lineage>
        <taxon>Eukaryota</taxon>
        <taxon>Fungi</taxon>
        <taxon>Fungi incertae sedis</taxon>
        <taxon>Blastocladiomycota</taxon>
        <taxon>Blastocladiomycetes</taxon>
        <taxon>Blastocladiales</taxon>
        <taxon>Catenariaceae</taxon>
        <taxon>Catenaria</taxon>
    </lineage>
</organism>
<dbReference type="Proteomes" id="UP000193411">
    <property type="component" value="Unassembled WGS sequence"/>
</dbReference>
<evidence type="ECO:0000313" key="3">
    <source>
        <dbReference type="EMBL" id="ORZ33258.1"/>
    </source>
</evidence>
<dbReference type="OrthoDB" id="10690037at2759"/>
<accession>A0A1Y2HF93</accession>
<feature type="region of interest" description="Disordered" evidence="1">
    <location>
        <begin position="330"/>
        <end position="372"/>
    </location>
</feature>
<feature type="compositionally biased region" description="Low complexity" evidence="1">
    <location>
        <begin position="105"/>
        <end position="139"/>
    </location>
</feature>
<dbReference type="AlphaFoldDB" id="A0A1Y2HF93"/>
<evidence type="ECO:0000259" key="2">
    <source>
        <dbReference type="PROSITE" id="PS50888"/>
    </source>
</evidence>
<dbReference type="PROSITE" id="PS50888">
    <property type="entry name" value="BHLH"/>
    <property type="match status" value="1"/>
</dbReference>
<feature type="region of interest" description="Disordered" evidence="1">
    <location>
        <begin position="101"/>
        <end position="218"/>
    </location>
</feature>
<comment type="caution">
    <text evidence="3">The sequence shown here is derived from an EMBL/GenBank/DDBJ whole genome shotgun (WGS) entry which is preliminary data.</text>
</comment>
<dbReference type="InterPro" id="IPR011598">
    <property type="entry name" value="bHLH_dom"/>
</dbReference>
<dbReference type="EMBL" id="MCFL01000037">
    <property type="protein sequence ID" value="ORZ33258.1"/>
    <property type="molecule type" value="Genomic_DNA"/>
</dbReference>
<evidence type="ECO:0000313" key="4">
    <source>
        <dbReference type="Proteomes" id="UP000193411"/>
    </source>
</evidence>
<feature type="compositionally biased region" description="Basic and acidic residues" evidence="1">
    <location>
        <begin position="1"/>
        <end position="12"/>
    </location>
</feature>
<reference evidence="3 4" key="1">
    <citation type="submission" date="2016-07" db="EMBL/GenBank/DDBJ databases">
        <title>Pervasive Adenine N6-methylation of Active Genes in Fungi.</title>
        <authorList>
            <consortium name="DOE Joint Genome Institute"/>
            <person name="Mondo S.J."/>
            <person name="Dannebaum R.O."/>
            <person name="Kuo R.C."/>
            <person name="Labutti K."/>
            <person name="Haridas S."/>
            <person name="Kuo A."/>
            <person name="Salamov A."/>
            <person name="Ahrendt S.R."/>
            <person name="Lipzen A."/>
            <person name="Sullivan W."/>
            <person name="Andreopoulos W.B."/>
            <person name="Clum A."/>
            <person name="Lindquist E."/>
            <person name="Daum C."/>
            <person name="Ramamoorthy G.K."/>
            <person name="Gryganskyi A."/>
            <person name="Culley D."/>
            <person name="Magnuson J.K."/>
            <person name="James T.Y."/>
            <person name="O'Malley M.A."/>
            <person name="Stajich J.E."/>
            <person name="Spatafora J.W."/>
            <person name="Visel A."/>
            <person name="Grigoriev I.V."/>
        </authorList>
    </citation>
    <scope>NUCLEOTIDE SEQUENCE [LARGE SCALE GENOMIC DNA]</scope>
    <source>
        <strain evidence="3 4">PL171</strain>
    </source>
</reference>
<feature type="compositionally biased region" description="Polar residues" evidence="1">
    <location>
        <begin position="164"/>
        <end position="190"/>
    </location>
</feature>
<dbReference type="CDD" id="cd00083">
    <property type="entry name" value="bHLH_SF"/>
    <property type="match status" value="1"/>
</dbReference>
<feature type="region of interest" description="Disordered" evidence="1">
    <location>
        <begin position="1"/>
        <end position="24"/>
    </location>
</feature>
<feature type="compositionally biased region" description="Low complexity" evidence="1">
    <location>
        <begin position="447"/>
        <end position="460"/>
    </location>
</feature>
<name>A0A1Y2HF93_9FUNG</name>
<feature type="compositionally biased region" description="Low complexity" evidence="1">
    <location>
        <begin position="191"/>
        <end position="203"/>
    </location>
</feature>
<dbReference type="SUPFAM" id="SSF47459">
    <property type="entry name" value="HLH, helix-loop-helix DNA-binding domain"/>
    <property type="match status" value="1"/>
</dbReference>
<sequence>MNTIYDHVDRELPPVSNPNSTKRPPKLNILQRALEYIRDLKAAHSTLAQELTVLRMTVAQYQYQHHNASPLQLHYPQQQHAQVLSPAAAAFPPDALVGSPVGFAGQLPGPVQLVPPQSDQQQQQPRQSGQQQIQQQAPPAFAHTRSPSAASGSGFIHGNHHISVLQNPTPGTTPTIQHSQHPHSNLPTRTNSNNSVSSVGLGNTHMTTGPPSSSASSSLNVITSSVDHANTSASHQFSALFPSSSFDDVATVAGSQSSHANHSGFHVLGSPSSSSSVGPSPGTAGVPTIDTSLLFSSFGLSPPQGAAIAGAGADRQVNMTESNIDLASASTMVSQPNSASPMPPPTPPSTASTDQPEWSQQQQQPQSQQLLQMPRRVAQRPPHLNLHSLSAANAAMAGQPMSPFCASPFSPTAPAHAYSPVAAAGAAVGLMSLATAAQGGQQQLHALMQQQQQQQQVSAHTQDHRVASESNHGQ</sequence>
<evidence type="ECO:0000256" key="1">
    <source>
        <dbReference type="SAM" id="MobiDB-lite"/>
    </source>
</evidence>
<feature type="region of interest" description="Disordered" evidence="1">
    <location>
        <begin position="447"/>
        <end position="474"/>
    </location>
</feature>
<dbReference type="GO" id="GO:0046983">
    <property type="term" value="F:protein dimerization activity"/>
    <property type="evidence" value="ECO:0007669"/>
    <property type="project" value="InterPro"/>
</dbReference>
<feature type="region of interest" description="Disordered" evidence="1">
    <location>
        <begin position="256"/>
        <end position="284"/>
    </location>
</feature>
<feature type="compositionally biased region" description="Low complexity" evidence="1">
    <location>
        <begin position="349"/>
        <end position="372"/>
    </location>
</feature>